<protein>
    <submittedName>
        <fullName evidence="5">DNA-binding protein HU</fullName>
    </submittedName>
</protein>
<gene>
    <name evidence="5" type="primary">hup</name>
    <name evidence="5" type="ORF">ERS852473_01243</name>
</gene>
<comment type="caution">
    <text evidence="5">The sequence shown here is derived from an EMBL/GenBank/DDBJ whole genome shotgun (WGS) entry which is preliminary data.</text>
</comment>
<dbReference type="Gene3D" id="4.10.520.10">
    <property type="entry name" value="IHF-like DNA-binding proteins"/>
    <property type="match status" value="1"/>
</dbReference>
<dbReference type="InterPro" id="IPR010992">
    <property type="entry name" value="IHF-like_DNA-bd_dom_sf"/>
</dbReference>
<dbReference type="GO" id="GO:0003677">
    <property type="term" value="F:DNA binding"/>
    <property type="evidence" value="ECO:0007669"/>
    <property type="project" value="UniProtKB-KW"/>
</dbReference>
<dbReference type="PROSITE" id="PS00045">
    <property type="entry name" value="HISTONE_LIKE"/>
    <property type="match status" value="1"/>
</dbReference>
<dbReference type="PANTHER" id="PTHR33175">
    <property type="entry name" value="DNA-BINDING PROTEIN HU"/>
    <property type="match status" value="1"/>
</dbReference>
<evidence type="ECO:0000256" key="3">
    <source>
        <dbReference type="ARBA" id="ARBA00023125"/>
    </source>
</evidence>
<evidence type="ECO:0000256" key="1">
    <source>
        <dbReference type="ARBA" id="ARBA00010529"/>
    </source>
</evidence>
<keyword evidence="3 5" id="KW-0238">DNA-binding</keyword>
<sequence length="91" mass="10145">MNKAELITKMAEKSGLTKKDTETALRGFIESVTEALENKEKVQLVGFGTFETRERAAREGRNPRTKEAIIIPASIAPVFKPGKELKEKVNK</sequence>
<evidence type="ECO:0000256" key="2">
    <source>
        <dbReference type="ARBA" id="ARBA00023067"/>
    </source>
</evidence>
<dbReference type="RefSeq" id="WP_055258692.1">
    <property type="nucleotide sequence ID" value="NZ_BCMV01000019.1"/>
</dbReference>
<dbReference type="EMBL" id="CYZR01000004">
    <property type="protein sequence ID" value="CUN85384.1"/>
    <property type="molecule type" value="Genomic_DNA"/>
</dbReference>
<evidence type="ECO:0000313" key="5">
    <source>
        <dbReference type="EMBL" id="CUN85384.1"/>
    </source>
</evidence>
<keyword evidence="6" id="KW-1185">Reference proteome</keyword>
<dbReference type="InterPro" id="IPR000119">
    <property type="entry name" value="Hist_DNA-bd"/>
</dbReference>
<organism evidence="5 6">
    <name type="scientific">Sarcina ventriculi</name>
    <name type="common">Clostridium ventriculi</name>
    <dbReference type="NCBI Taxonomy" id="1267"/>
    <lineage>
        <taxon>Bacteria</taxon>
        <taxon>Bacillati</taxon>
        <taxon>Bacillota</taxon>
        <taxon>Clostridia</taxon>
        <taxon>Eubacteriales</taxon>
        <taxon>Clostridiaceae</taxon>
        <taxon>Sarcina</taxon>
    </lineage>
</organism>
<dbReference type="SUPFAM" id="SSF47729">
    <property type="entry name" value="IHF-like DNA-binding proteins"/>
    <property type="match status" value="1"/>
</dbReference>
<name>A0ABP2AS90_SARVE</name>
<dbReference type="PANTHER" id="PTHR33175:SF3">
    <property type="entry name" value="DNA-BINDING PROTEIN HU-BETA"/>
    <property type="match status" value="1"/>
</dbReference>
<dbReference type="CDD" id="cd13831">
    <property type="entry name" value="HU"/>
    <property type="match status" value="1"/>
</dbReference>
<evidence type="ECO:0000313" key="6">
    <source>
        <dbReference type="Proteomes" id="UP000095488"/>
    </source>
</evidence>
<dbReference type="PRINTS" id="PR01727">
    <property type="entry name" value="DNABINDINGHU"/>
</dbReference>
<dbReference type="Pfam" id="PF00216">
    <property type="entry name" value="Bac_DNA_binding"/>
    <property type="match status" value="1"/>
</dbReference>
<proteinExistence type="inferred from homology"/>
<comment type="similarity">
    <text evidence="1 4">Belongs to the bacterial histone-like protein family.</text>
</comment>
<reference evidence="5 6" key="1">
    <citation type="submission" date="2015-09" db="EMBL/GenBank/DDBJ databases">
        <authorList>
            <consortium name="Pathogen Informatics"/>
            <person name="Wu L."/>
            <person name="Ma J."/>
        </authorList>
    </citation>
    <scope>NUCLEOTIDE SEQUENCE [LARGE SCALE GENOMIC DNA]</scope>
    <source>
        <strain evidence="5 6">2789STDY5834858</strain>
    </source>
</reference>
<accession>A0ABP2AS90</accession>
<evidence type="ECO:0000256" key="4">
    <source>
        <dbReference type="RuleBase" id="RU003939"/>
    </source>
</evidence>
<dbReference type="InterPro" id="IPR020816">
    <property type="entry name" value="Histone-like_DNA-bd_CS"/>
</dbReference>
<keyword evidence="2" id="KW-0226">DNA condensation</keyword>
<dbReference type="SMART" id="SM00411">
    <property type="entry name" value="BHL"/>
    <property type="match status" value="1"/>
</dbReference>
<dbReference type="Proteomes" id="UP000095488">
    <property type="component" value="Unassembled WGS sequence"/>
</dbReference>